<sequence length="80" mass="8861">MTAQRSCLIQRTSQTSVRSSSCGVPIYIQQQGPYPQVIPLAAHSIDISVAVDPDGSRLLQAHDVFFPYNITPEYPGDTYY</sequence>
<reference evidence="1" key="1">
    <citation type="journal article" date="2020" name="Stud. Mycol.">
        <title>101 Dothideomycetes genomes: a test case for predicting lifestyles and emergence of pathogens.</title>
        <authorList>
            <person name="Haridas S."/>
            <person name="Albert R."/>
            <person name="Binder M."/>
            <person name="Bloem J."/>
            <person name="Labutti K."/>
            <person name="Salamov A."/>
            <person name="Andreopoulos B."/>
            <person name="Baker S."/>
            <person name="Barry K."/>
            <person name="Bills G."/>
            <person name="Bluhm B."/>
            <person name="Cannon C."/>
            <person name="Castanera R."/>
            <person name="Culley D."/>
            <person name="Daum C."/>
            <person name="Ezra D."/>
            <person name="Gonzalez J."/>
            <person name="Henrissat B."/>
            <person name="Kuo A."/>
            <person name="Liang C."/>
            <person name="Lipzen A."/>
            <person name="Lutzoni F."/>
            <person name="Magnuson J."/>
            <person name="Mondo S."/>
            <person name="Nolan M."/>
            <person name="Ohm R."/>
            <person name="Pangilinan J."/>
            <person name="Park H.-J."/>
            <person name="Ramirez L."/>
            <person name="Alfaro M."/>
            <person name="Sun H."/>
            <person name="Tritt A."/>
            <person name="Yoshinaga Y."/>
            <person name="Zwiers L.-H."/>
            <person name="Turgeon B."/>
            <person name="Goodwin S."/>
            <person name="Spatafora J."/>
            <person name="Crous P."/>
            <person name="Grigoriev I."/>
        </authorList>
    </citation>
    <scope>NUCLEOTIDE SEQUENCE</scope>
    <source>
        <strain evidence="1">CBS 101060</strain>
    </source>
</reference>
<dbReference type="AlphaFoldDB" id="A0A9P4S3U0"/>
<protein>
    <submittedName>
        <fullName evidence="1">Uncharacterized protein</fullName>
    </submittedName>
</protein>
<organism evidence="1 2">
    <name type="scientific">Patellaria atrata CBS 101060</name>
    <dbReference type="NCBI Taxonomy" id="1346257"/>
    <lineage>
        <taxon>Eukaryota</taxon>
        <taxon>Fungi</taxon>
        <taxon>Dikarya</taxon>
        <taxon>Ascomycota</taxon>
        <taxon>Pezizomycotina</taxon>
        <taxon>Dothideomycetes</taxon>
        <taxon>Dothideomycetes incertae sedis</taxon>
        <taxon>Patellariales</taxon>
        <taxon>Patellariaceae</taxon>
        <taxon>Patellaria</taxon>
    </lineage>
</organism>
<evidence type="ECO:0000313" key="1">
    <source>
        <dbReference type="EMBL" id="KAF2834757.1"/>
    </source>
</evidence>
<comment type="caution">
    <text evidence="1">The sequence shown here is derived from an EMBL/GenBank/DDBJ whole genome shotgun (WGS) entry which is preliminary data.</text>
</comment>
<dbReference type="Proteomes" id="UP000799429">
    <property type="component" value="Unassembled WGS sequence"/>
</dbReference>
<name>A0A9P4S3U0_9PEZI</name>
<accession>A0A9P4S3U0</accession>
<dbReference type="EMBL" id="MU006115">
    <property type="protein sequence ID" value="KAF2834757.1"/>
    <property type="molecule type" value="Genomic_DNA"/>
</dbReference>
<keyword evidence="2" id="KW-1185">Reference proteome</keyword>
<evidence type="ECO:0000313" key="2">
    <source>
        <dbReference type="Proteomes" id="UP000799429"/>
    </source>
</evidence>
<proteinExistence type="predicted"/>
<gene>
    <name evidence="1" type="ORF">M501DRAFT_1000008</name>
</gene>